<dbReference type="PANTHER" id="PTHR14330:SF2">
    <property type="entry name" value="A-KINASE-INTERACTING PROTEIN 1"/>
    <property type="match status" value="1"/>
</dbReference>
<accession>A0A672ILH1</accession>
<dbReference type="CTD" id="56672"/>
<protein>
    <recommendedName>
        <fullName evidence="4">A kinase (PRKA) interacting protein 1</fullName>
    </recommendedName>
</protein>
<feature type="region of interest" description="Disordered" evidence="1">
    <location>
        <begin position="30"/>
        <end position="57"/>
    </location>
</feature>
<feature type="compositionally biased region" description="Low complexity" evidence="1">
    <location>
        <begin position="33"/>
        <end position="45"/>
    </location>
</feature>
<evidence type="ECO:0000313" key="3">
    <source>
        <dbReference type="Proteomes" id="UP000472267"/>
    </source>
</evidence>
<dbReference type="GO" id="GO:0005654">
    <property type="term" value="C:nucleoplasm"/>
    <property type="evidence" value="ECO:0007669"/>
    <property type="project" value="TreeGrafter"/>
</dbReference>
<organism evidence="2 3">
    <name type="scientific">Salarias fasciatus</name>
    <name type="common">Jewelled blenny</name>
    <name type="synonym">Blennius fasciatus</name>
    <dbReference type="NCBI Taxonomy" id="181472"/>
    <lineage>
        <taxon>Eukaryota</taxon>
        <taxon>Metazoa</taxon>
        <taxon>Chordata</taxon>
        <taxon>Craniata</taxon>
        <taxon>Vertebrata</taxon>
        <taxon>Euteleostomi</taxon>
        <taxon>Actinopterygii</taxon>
        <taxon>Neopterygii</taxon>
        <taxon>Teleostei</taxon>
        <taxon>Neoteleostei</taxon>
        <taxon>Acanthomorphata</taxon>
        <taxon>Ovalentaria</taxon>
        <taxon>Blenniimorphae</taxon>
        <taxon>Blenniiformes</taxon>
        <taxon>Blennioidei</taxon>
        <taxon>Blenniidae</taxon>
        <taxon>Salariinae</taxon>
        <taxon>Salarias</taxon>
    </lineage>
</organism>
<evidence type="ECO:0000313" key="2">
    <source>
        <dbReference type="Ensembl" id="ENSSFAP00005041952.1"/>
    </source>
</evidence>
<dbReference type="PANTHER" id="PTHR14330">
    <property type="entry name" value="A-KINASE-INTERACTING PROTEIN 1"/>
    <property type="match status" value="1"/>
</dbReference>
<name>A0A672ILH1_SALFA</name>
<keyword evidence="3" id="KW-1185">Reference proteome</keyword>
<evidence type="ECO:0008006" key="4">
    <source>
        <dbReference type="Google" id="ProtNLM"/>
    </source>
</evidence>
<dbReference type="AlphaFoldDB" id="A0A672ILH1"/>
<dbReference type="RefSeq" id="XP_029952518.1">
    <property type="nucleotide sequence ID" value="XM_030096658.1"/>
</dbReference>
<dbReference type="OrthoDB" id="5945634at2759"/>
<reference evidence="2" key="3">
    <citation type="submission" date="2025-09" db="UniProtKB">
        <authorList>
            <consortium name="Ensembl"/>
        </authorList>
    </citation>
    <scope>IDENTIFICATION</scope>
</reference>
<dbReference type="Gene3D" id="2.60.40.1120">
    <property type="entry name" value="Carboxypeptidase-like, regulatory domain"/>
    <property type="match status" value="1"/>
</dbReference>
<dbReference type="Proteomes" id="UP000472267">
    <property type="component" value="Chromosome 7"/>
</dbReference>
<sequence>MASQAWLESSLQRSARLGLKVLARASRRSVDWTSTSTSQTPTTTTDPDVHSSAQSTPTELSDAFATMAEFMAHTTYQCKRFYDSGCCSEPSDFEKSHMFRFHTRLGAETAHPALPPKTHHHVEAADEDFYIEVSPGTYSVTASLSESQRQTQLVNVKAGESVNLTFNL</sequence>
<gene>
    <name evidence="2" type="primary">akip1</name>
</gene>
<dbReference type="OMA" id="RIMAEFM"/>
<dbReference type="RefSeq" id="XP_029952517.1">
    <property type="nucleotide sequence ID" value="XM_030096657.1"/>
</dbReference>
<proteinExistence type="predicted"/>
<evidence type="ECO:0000256" key="1">
    <source>
        <dbReference type="SAM" id="MobiDB-lite"/>
    </source>
</evidence>
<reference evidence="2" key="1">
    <citation type="submission" date="2019-06" db="EMBL/GenBank/DDBJ databases">
        <authorList>
            <consortium name="Wellcome Sanger Institute Data Sharing"/>
        </authorList>
    </citation>
    <scope>NUCLEOTIDE SEQUENCE [LARGE SCALE GENOMIC DNA]</scope>
</reference>
<reference evidence="2" key="2">
    <citation type="submission" date="2025-08" db="UniProtKB">
        <authorList>
            <consortium name="Ensembl"/>
        </authorList>
    </citation>
    <scope>IDENTIFICATION</scope>
</reference>
<dbReference type="Ensembl" id="ENSSFAT00005043479.1">
    <property type="protein sequence ID" value="ENSSFAP00005041952.1"/>
    <property type="gene ID" value="ENSSFAG00005020826.1"/>
</dbReference>
<dbReference type="InterPro" id="IPR033214">
    <property type="entry name" value="AKIP1"/>
</dbReference>
<dbReference type="InParanoid" id="A0A672ILH1"/>
<dbReference type="GO" id="GO:1901222">
    <property type="term" value="P:regulation of non-canonical NF-kappaB signal transduction"/>
    <property type="evidence" value="ECO:0007669"/>
    <property type="project" value="InterPro"/>
</dbReference>
<dbReference type="GeneID" id="115392123"/>